<proteinExistence type="predicted"/>
<evidence type="ECO:0000256" key="2">
    <source>
        <dbReference type="SAM" id="Phobius"/>
    </source>
</evidence>
<feature type="compositionally biased region" description="Acidic residues" evidence="1">
    <location>
        <begin position="70"/>
        <end position="81"/>
    </location>
</feature>
<feature type="transmembrane region" description="Helical" evidence="2">
    <location>
        <begin position="31"/>
        <end position="49"/>
    </location>
</feature>
<evidence type="ECO:0000256" key="1">
    <source>
        <dbReference type="SAM" id="MobiDB-lite"/>
    </source>
</evidence>
<evidence type="ECO:0000313" key="4">
    <source>
        <dbReference type="Proteomes" id="UP000187001"/>
    </source>
</evidence>
<name>A0ABD6QIM2_MYCFO</name>
<accession>A0ABD6QIM2</accession>
<comment type="caution">
    <text evidence="3">The sequence shown here is derived from an EMBL/GenBank/DDBJ whole genome shotgun (WGS) entry which is preliminary data.</text>
</comment>
<gene>
    <name evidence="3" type="ORF">A5742_05040</name>
</gene>
<dbReference type="EMBL" id="MBER01000116">
    <property type="protein sequence ID" value="OMC39577.1"/>
    <property type="molecule type" value="Genomic_DNA"/>
</dbReference>
<feature type="region of interest" description="Disordered" evidence="1">
    <location>
        <begin position="68"/>
        <end position="93"/>
    </location>
</feature>
<reference evidence="3 4" key="1">
    <citation type="submission" date="2016-07" db="EMBL/GenBank/DDBJ databases">
        <authorList>
            <person name="Sutton G."/>
            <person name="Brinkac L."/>
            <person name="Sanka R."/>
            <person name="Adams M."/>
            <person name="Lau E."/>
            <person name="Kumar A."/>
            <person name="Macaden R."/>
        </authorList>
    </citation>
    <scope>NUCLEOTIDE SEQUENCE [LARGE SCALE GENOMIC DNA]</scope>
    <source>
        <strain evidence="3 4">GA-0871</strain>
    </source>
</reference>
<organism evidence="3 4">
    <name type="scientific">Mycolicibacterium fortuitum</name>
    <name type="common">Mycobacterium fortuitum</name>
    <dbReference type="NCBI Taxonomy" id="1766"/>
    <lineage>
        <taxon>Bacteria</taxon>
        <taxon>Bacillati</taxon>
        <taxon>Actinomycetota</taxon>
        <taxon>Actinomycetes</taxon>
        <taxon>Mycobacteriales</taxon>
        <taxon>Mycobacteriaceae</taxon>
        <taxon>Mycolicibacterium</taxon>
    </lineage>
</organism>
<evidence type="ECO:0000313" key="3">
    <source>
        <dbReference type="EMBL" id="OMC39577.1"/>
    </source>
</evidence>
<dbReference type="RefSeq" id="WP_076206575.1">
    <property type="nucleotide sequence ID" value="NZ_MBER01000116.1"/>
</dbReference>
<protein>
    <submittedName>
        <fullName evidence="3">Uncharacterized protein</fullName>
    </submittedName>
</protein>
<dbReference type="AlphaFoldDB" id="A0ABD6QIM2"/>
<sequence>MNLWIAMSGAGGGIAAFFKTGPFAGNGLVGFYIPIGAFTIWIAVLTYYMHTGVNRQFAAEHATAQHFSNSEDDLDGNADETEGGRAAGTASWQHRVRTAWTAETHTAV</sequence>
<keyword evidence="2" id="KW-1133">Transmembrane helix</keyword>
<keyword evidence="2" id="KW-0812">Transmembrane</keyword>
<keyword evidence="2" id="KW-0472">Membrane</keyword>
<dbReference type="Proteomes" id="UP000187001">
    <property type="component" value="Unassembled WGS sequence"/>
</dbReference>